<evidence type="ECO:0000313" key="2">
    <source>
        <dbReference type="EMBL" id="ABF40012.1"/>
    </source>
</evidence>
<accession>Q1ISY8</accession>
<proteinExistence type="predicted"/>
<sequence>MPIFEYICSDCGHHFEAIVMGSQEASCPKCNAHHLEQQLSKFAAHSKGSSSEAPSCASGGPCCMGTGGGCNMN</sequence>
<dbReference type="AlphaFoldDB" id="Q1ISY8"/>
<keyword evidence="3" id="KW-1185">Reference proteome</keyword>
<evidence type="ECO:0000259" key="1">
    <source>
        <dbReference type="SMART" id="SM00834"/>
    </source>
</evidence>
<dbReference type="InterPro" id="IPR013429">
    <property type="entry name" value="Regulatory_FmdB_Zinc_ribbon"/>
</dbReference>
<dbReference type="STRING" id="204669.Acid345_1009"/>
<dbReference type="eggNOG" id="COG2331">
    <property type="taxonomic scope" value="Bacteria"/>
</dbReference>
<name>Q1ISY8_KORVE</name>
<dbReference type="EMBL" id="CP000360">
    <property type="protein sequence ID" value="ABF40012.1"/>
    <property type="molecule type" value="Genomic_DNA"/>
</dbReference>
<dbReference type="KEGG" id="aba:Acid345_1009"/>
<gene>
    <name evidence="2" type="ordered locus">Acid345_1009</name>
</gene>
<dbReference type="SMART" id="SM00834">
    <property type="entry name" value="CxxC_CXXC_SSSS"/>
    <property type="match status" value="1"/>
</dbReference>
<organism evidence="2 3">
    <name type="scientific">Koribacter versatilis (strain Ellin345)</name>
    <dbReference type="NCBI Taxonomy" id="204669"/>
    <lineage>
        <taxon>Bacteria</taxon>
        <taxon>Pseudomonadati</taxon>
        <taxon>Acidobacteriota</taxon>
        <taxon>Terriglobia</taxon>
        <taxon>Terriglobales</taxon>
        <taxon>Candidatus Korobacteraceae</taxon>
        <taxon>Candidatus Korobacter</taxon>
    </lineage>
</organism>
<dbReference type="Pfam" id="PF09723">
    <property type="entry name" value="Zn_ribbon_8"/>
    <property type="match status" value="1"/>
</dbReference>
<reference evidence="2 3" key="1">
    <citation type="journal article" date="2009" name="Appl. Environ. Microbiol.">
        <title>Three genomes from the phylum Acidobacteria provide insight into the lifestyles of these microorganisms in soils.</title>
        <authorList>
            <person name="Ward N.L."/>
            <person name="Challacombe J.F."/>
            <person name="Janssen P.H."/>
            <person name="Henrissat B."/>
            <person name="Coutinho P.M."/>
            <person name="Wu M."/>
            <person name="Xie G."/>
            <person name="Haft D.H."/>
            <person name="Sait M."/>
            <person name="Badger J."/>
            <person name="Barabote R.D."/>
            <person name="Bradley B."/>
            <person name="Brettin T.S."/>
            <person name="Brinkac L.M."/>
            <person name="Bruce D."/>
            <person name="Creasy T."/>
            <person name="Daugherty S.C."/>
            <person name="Davidsen T.M."/>
            <person name="DeBoy R.T."/>
            <person name="Detter J.C."/>
            <person name="Dodson R.J."/>
            <person name="Durkin A.S."/>
            <person name="Ganapathy A."/>
            <person name="Gwinn-Giglio M."/>
            <person name="Han C.S."/>
            <person name="Khouri H."/>
            <person name="Kiss H."/>
            <person name="Kothari S.P."/>
            <person name="Madupu R."/>
            <person name="Nelson K.E."/>
            <person name="Nelson W.C."/>
            <person name="Paulsen I."/>
            <person name="Penn K."/>
            <person name="Ren Q."/>
            <person name="Rosovitz M.J."/>
            <person name="Selengut J.D."/>
            <person name="Shrivastava S."/>
            <person name="Sullivan S.A."/>
            <person name="Tapia R."/>
            <person name="Thompson L.S."/>
            <person name="Watkins K.L."/>
            <person name="Yang Q."/>
            <person name="Yu C."/>
            <person name="Zafar N."/>
            <person name="Zhou L."/>
            <person name="Kuske C.R."/>
        </authorList>
    </citation>
    <scope>NUCLEOTIDE SEQUENCE [LARGE SCALE GENOMIC DNA]</scope>
    <source>
        <strain evidence="2 3">Ellin345</strain>
    </source>
</reference>
<dbReference type="OrthoDB" id="9813321at2"/>
<evidence type="ECO:0000313" key="3">
    <source>
        <dbReference type="Proteomes" id="UP000002432"/>
    </source>
</evidence>
<feature type="domain" description="Putative regulatory protein FmdB zinc ribbon" evidence="1">
    <location>
        <begin position="1"/>
        <end position="40"/>
    </location>
</feature>
<protein>
    <recommendedName>
        <fullName evidence="1">Putative regulatory protein FmdB zinc ribbon domain-containing protein</fullName>
    </recommendedName>
</protein>
<dbReference type="Proteomes" id="UP000002432">
    <property type="component" value="Chromosome"/>
</dbReference>
<dbReference type="HOGENOM" id="CLU_136025_4_0_0"/>
<dbReference type="EnsemblBacteria" id="ABF40012">
    <property type="protein sequence ID" value="ABF40012"/>
    <property type="gene ID" value="Acid345_1009"/>
</dbReference>
<dbReference type="RefSeq" id="WP_011521814.1">
    <property type="nucleotide sequence ID" value="NC_008009.1"/>
</dbReference>
<dbReference type="NCBIfam" id="TIGR02605">
    <property type="entry name" value="CxxC_CxxC_SSSS"/>
    <property type="match status" value="1"/>
</dbReference>